<dbReference type="AlphaFoldDB" id="Q6IKK1"/>
<gene>
    <name evidence="2" type="ORF">HDC12211</name>
</gene>
<reference evidence="2" key="1">
    <citation type="journal article" date="2003" name="Genome Biol.">
        <title>An integrated gene annotation and transcriptional profiling approach towards the full gene content of the Drosophila genome.</title>
        <authorList>
            <person name="Hild M."/>
            <person name="Beckmann B."/>
            <person name="Haas S.A."/>
            <person name="Koch B."/>
            <person name="Solovyev V."/>
            <person name="Busold C."/>
            <person name="Fellenberg K."/>
            <person name="Boutros M."/>
            <person name="Vingron M."/>
            <person name="Sauer F."/>
            <person name="Hoheisel J.D."/>
            <person name="Paro R."/>
        </authorList>
    </citation>
    <scope>NUCLEOTIDE SEQUENCE</scope>
</reference>
<evidence type="ECO:0000256" key="1">
    <source>
        <dbReference type="SAM" id="MobiDB-lite"/>
    </source>
</evidence>
<proteinExistence type="predicted"/>
<accession>Q6IKK1</accession>
<name>Q6IKK1_DROME</name>
<evidence type="ECO:0000313" key="2">
    <source>
        <dbReference type="EMBL" id="DAA03871.1"/>
    </source>
</evidence>
<organism evidence="2">
    <name type="scientific">Drosophila melanogaster</name>
    <name type="common">Fruit fly</name>
    <dbReference type="NCBI Taxonomy" id="7227"/>
    <lineage>
        <taxon>Eukaryota</taxon>
        <taxon>Metazoa</taxon>
        <taxon>Ecdysozoa</taxon>
        <taxon>Arthropoda</taxon>
        <taxon>Hexapoda</taxon>
        <taxon>Insecta</taxon>
        <taxon>Pterygota</taxon>
        <taxon>Neoptera</taxon>
        <taxon>Endopterygota</taxon>
        <taxon>Diptera</taxon>
        <taxon>Brachycera</taxon>
        <taxon>Muscomorpha</taxon>
        <taxon>Ephydroidea</taxon>
        <taxon>Drosophilidae</taxon>
        <taxon>Drosophila</taxon>
        <taxon>Sophophora</taxon>
    </lineage>
</organism>
<feature type="compositionally biased region" description="Polar residues" evidence="1">
    <location>
        <begin position="82"/>
        <end position="97"/>
    </location>
</feature>
<feature type="compositionally biased region" description="Pro residues" evidence="1">
    <location>
        <begin position="66"/>
        <end position="75"/>
    </location>
</feature>
<dbReference type="EMBL" id="BK002365">
    <property type="protein sequence ID" value="DAA03871.1"/>
    <property type="molecule type" value="Genomic_DNA"/>
</dbReference>
<feature type="region of interest" description="Disordered" evidence="1">
    <location>
        <begin position="52"/>
        <end position="97"/>
    </location>
</feature>
<sequence length="97" mass="10639">MVITIVIPAPGHSKCDKDQTTVGKKGKCRIRNHYVVPTPRSTHTRIRKVLLPFGSLHSPLPTTHKQPPPQPPTQMNPPANEPSHQTPNPSNFGVTPT</sequence>
<protein>
    <submittedName>
        <fullName evidence="2">HDC12211</fullName>
    </submittedName>
</protein>